<protein>
    <recommendedName>
        <fullName evidence="4">RHS repeat-associated core domain-containing protein</fullName>
    </recommendedName>
</protein>
<reference evidence="2 3" key="1">
    <citation type="submission" date="2019-09" db="EMBL/GenBank/DDBJ databases">
        <authorList>
            <person name="Chandra G."/>
            <person name="Truman W A."/>
        </authorList>
    </citation>
    <scope>NUCLEOTIDE SEQUENCE [LARGE SCALE GENOMIC DNA]</scope>
    <source>
        <strain evidence="2">PS862</strain>
    </source>
</reference>
<evidence type="ECO:0000313" key="2">
    <source>
        <dbReference type="EMBL" id="VVP40705.1"/>
    </source>
</evidence>
<dbReference type="AlphaFoldDB" id="A0A5E7NTG8"/>
<gene>
    <name evidence="2" type="ORF">PS862_04865</name>
</gene>
<evidence type="ECO:0000313" key="3">
    <source>
        <dbReference type="Proteomes" id="UP000385207"/>
    </source>
</evidence>
<feature type="compositionally biased region" description="Pro residues" evidence="1">
    <location>
        <begin position="318"/>
        <end position="345"/>
    </location>
</feature>
<sequence>MPASTRETLLGRYHYDPLDRLVDCAPFDQKPTQRYYCKTRLATEIQGSVQRSIVRHDDQLLAQQQRESGKVAATLLATDQQHSVLNAPDATQPNALAYSPYGHRPRENGLLSLLGFNGERPDPVTGHYHLGNGYRQFNPVLMRFNSPDSWSPLGKGGLNAYAYCQGDPANMSDPSGHLKIPRILRPRTPPPSPPPIRPARAVITPGPLPQSAYDNVIPSYMDRTDPMIRRLYEEPARDYHYRFGRTMAGLESGDVGRTEHYANLRIREHGPTSYGQQPSTSGYAVSSLASGGAISQAAQPVPSAPPLSQFRNVQRPESPLPYSPRPDSPPPPYSPQRPDSPPPPYHSLEFGSIPSRGNDVRRK</sequence>
<feature type="compositionally biased region" description="Low complexity" evidence="1">
    <location>
        <begin position="296"/>
        <end position="309"/>
    </location>
</feature>
<proteinExistence type="predicted"/>
<dbReference type="NCBIfam" id="TIGR03696">
    <property type="entry name" value="Rhs_assc_core"/>
    <property type="match status" value="1"/>
</dbReference>
<dbReference type="SUPFAM" id="SSF56399">
    <property type="entry name" value="ADP-ribosylation"/>
    <property type="match status" value="1"/>
</dbReference>
<accession>A0A5E7NTG8</accession>
<evidence type="ECO:0008006" key="4">
    <source>
        <dbReference type="Google" id="ProtNLM"/>
    </source>
</evidence>
<name>A0A5E7NTG8_PSEFL</name>
<dbReference type="EMBL" id="CABVII010000027">
    <property type="protein sequence ID" value="VVP40705.1"/>
    <property type="molecule type" value="Genomic_DNA"/>
</dbReference>
<dbReference type="OrthoDB" id="5905222at2"/>
<organism evidence="2 3">
    <name type="scientific">Pseudomonas fluorescens</name>
    <dbReference type="NCBI Taxonomy" id="294"/>
    <lineage>
        <taxon>Bacteria</taxon>
        <taxon>Pseudomonadati</taxon>
        <taxon>Pseudomonadota</taxon>
        <taxon>Gammaproteobacteria</taxon>
        <taxon>Pseudomonadales</taxon>
        <taxon>Pseudomonadaceae</taxon>
        <taxon>Pseudomonas</taxon>
    </lineage>
</organism>
<dbReference type="Gene3D" id="2.180.10.10">
    <property type="entry name" value="RHS repeat-associated core"/>
    <property type="match status" value="1"/>
</dbReference>
<feature type="region of interest" description="Disordered" evidence="1">
    <location>
        <begin position="296"/>
        <end position="363"/>
    </location>
</feature>
<evidence type="ECO:0000256" key="1">
    <source>
        <dbReference type="SAM" id="MobiDB-lite"/>
    </source>
</evidence>
<dbReference type="InterPro" id="IPR022385">
    <property type="entry name" value="Rhs_assc_core"/>
</dbReference>
<dbReference type="Proteomes" id="UP000385207">
    <property type="component" value="Unassembled WGS sequence"/>
</dbReference>